<evidence type="ECO:0000313" key="2">
    <source>
        <dbReference type="EMBL" id="TVU65679.1"/>
    </source>
</evidence>
<comment type="caution">
    <text evidence="2">The sequence shown here is derived from an EMBL/GenBank/DDBJ whole genome shotgun (WGS) entry which is preliminary data.</text>
</comment>
<protein>
    <recommendedName>
        <fullName evidence="4">Alpha/beta hydrolase</fullName>
    </recommendedName>
</protein>
<dbReference type="AlphaFoldDB" id="A0A558H972"/>
<gene>
    <name evidence="2" type="ORF">FQP90_05670</name>
</gene>
<dbReference type="EMBL" id="VNFK01000003">
    <property type="protein sequence ID" value="TVU65679.1"/>
    <property type="molecule type" value="Genomic_DNA"/>
</dbReference>
<dbReference type="OrthoDB" id="4892048at2"/>
<evidence type="ECO:0008006" key="4">
    <source>
        <dbReference type="Google" id="ProtNLM"/>
    </source>
</evidence>
<sequence length="463" mass="50023">MSEFEDKCSWAHSNLDAVRGGLRRFLEDNHQDATRLSDVASTFRAAGGSGDVGQVTVSNGLLVLATVPTSLSGVALLSYLSTATEADVKALATMPGWQQTLQGLDASKIGTWWAGMNTGAHPVADESGFTQVQELLLATAPAMFGALDGMPALARVRANQLNAPSLLRAAEKNLETARKLSGIGQAHHDPNRTKMLQNEVAYLKQVEAGDVQLYLYDRGRSGIVEMIGTPGPDTRHVITYVPGTFTGMNIFYEGGVQQVANYLSSQVSGTVAFVYKDGRLPGEEDNAGGPNLGRIGEANDENLARTSGQQLARFETGMRTDPYLNGAEQTGIGHSWGLANVTSSEVAGARYDKVVSLAGAGMLPDWKPQPTTEYSNLYYYDLLVHGQGIPNLITNKGVVWDGNNPIHRDEFEQHYYRGPHDDQLGAINTVEEGNILMENHNLIASTNNDNEKALEDMLEIVTR</sequence>
<organism evidence="2 3">
    <name type="scientific">Paenarthrobacter nitroguajacolicus</name>
    <name type="common">Arthrobacter nitroguajacolicus</name>
    <dbReference type="NCBI Taxonomy" id="211146"/>
    <lineage>
        <taxon>Bacteria</taxon>
        <taxon>Bacillati</taxon>
        <taxon>Actinomycetota</taxon>
        <taxon>Actinomycetes</taxon>
        <taxon>Micrococcales</taxon>
        <taxon>Micrococcaceae</taxon>
        <taxon>Paenarthrobacter</taxon>
    </lineage>
</organism>
<feature type="region of interest" description="Disordered" evidence="1">
    <location>
        <begin position="282"/>
        <end position="302"/>
    </location>
</feature>
<accession>A0A558H972</accession>
<evidence type="ECO:0000256" key="1">
    <source>
        <dbReference type="SAM" id="MobiDB-lite"/>
    </source>
</evidence>
<name>A0A558H972_PAENT</name>
<proteinExistence type="predicted"/>
<reference evidence="2 3" key="1">
    <citation type="submission" date="2019-07" db="EMBL/GenBank/DDBJ databases">
        <title>Diversity of Bacteria from Kongsfjorden, Arctic.</title>
        <authorList>
            <person name="Yu Y."/>
        </authorList>
    </citation>
    <scope>NUCLEOTIDE SEQUENCE [LARGE SCALE GENOMIC DNA]</scope>
    <source>
        <strain evidence="2 3">SM1928</strain>
    </source>
</reference>
<evidence type="ECO:0000313" key="3">
    <source>
        <dbReference type="Proteomes" id="UP000316500"/>
    </source>
</evidence>
<dbReference type="Proteomes" id="UP000316500">
    <property type="component" value="Unassembled WGS sequence"/>
</dbReference>
<dbReference type="RefSeq" id="WP_144648706.1">
    <property type="nucleotide sequence ID" value="NZ_VNFK01000003.1"/>
</dbReference>